<sequence>MAESNGLRWDKQPGPDWFPEDYLREVGRQTHRDYLPSLSSSISEDFRNYIVGTRDNTAHEEARKIRGTRCRKKAHVSRLVNQINRHISKRLSKETLASLKLDLEKAVSQLEDINQALFELNPDDDEPEYWMETTLAPVYDCFDNIEMYYTERAISEAKLVEEVDEMSVPEPLKSLKENVDIILSHENSKSDDPVVQTSVVQISSPPLNQSIEIGTCPVMQLPTTTVENKVHDTTSTSHFTTVPPTSCTTPNVPLTHPRAATTVTDSISTSVTCYKLPSNPDQISTPANVEQISTPATPNTPWRGSTLPNQVPSDLKQTSTPVSQNSASRGWTLPNQAVLPRPSLPGTSLQPHPRWGLVPDFSGPPPDAWIDQLDEYSVTSRPQLAAHHHCSFSAMERSLPKFDLGQFDGSPLAWPSWIGRFKTIVHDQPFLNDSQRLAYLQNTVIGAAGSEIQFLGEDGANYILALTTLKARFADAGKIVQAAITALKDTPSPRPQDHTGLTKLYQALRSTVSPFTDRDSLLIS</sequence>
<name>A0AAD9PVP1_ACRCE</name>
<dbReference type="EMBL" id="JARQWQ010000120">
    <property type="protein sequence ID" value="KAK2549789.1"/>
    <property type="molecule type" value="Genomic_DNA"/>
</dbReference>
<evidence type="ECO:0000313" key="3">
    <source>
        <dbReference type="Proteomes" id="UP001249851"/>
    </source>
</evidence>
<dbReference type="Proteomes" id="UP001249851">
    <property type="component" value="Unassembled WGS sequence"/>
</dbReference>
<evidence type="ECO:0000313" key="2">
    <source>
        <dbReference type="EMBL" id="KAK2549789.1"/>
    </source>
</evidence>
<organism evidence="2 3">
    <name type="scientific">Acropora cervicornis</name>
    <name type="common">Staghorn coral</name>
    <dbReference type="NCBI Taxonomy" id="6130"/>
    <lineage>
        <taxon>Eukaryota</taxon>
        <taxon>Metazoa</taxon>
        <taxon>Cnidaria</taxon>
        <taxon>Anthozoa</taxon>
        <taxon>Hexacorallia</taxon>
        <taxon>Scleractinia</taxon>
        <taxon>Astrocoeniina</taxon>
        <taxon>Acroporidae</taxon>
        <taxon>Acropora</taxon>
    </lineage>
</organism>
<dbReference type="PANTHER" id="PTHR46903:SF1">
    <property type="entry name" value="CCHC-TYPE DOMAIN-CONTAINING PROTEIN"/>
    <property type="match status" value="1"/>
</dbReference>
<comment type="caution">
    <text evidence="2">The sequence shown here is derived from an EMBL/GenBank/DDBJ whole genome shotgun (WGS) entry which is preliminary data.</text>
</comment>
<evidence type="ECO:0000256" key="1">
    <source>
        <dbReference type="SAM" id="MobiDB-lite"/>
    </source>
</evidence>
<dbReference type="Pfam" id="PF03564">
    <property type="entry name" value="DUF1759"/>
    <property type="match status" value="1"/>
</dbReference>
<protein>
    <submittedName>
        <fullName evidence="2">Uncharacterized protein</fullName>
    </submittedName>
</protein>
<gene>
    <name evidence="2" type="ORF">P5673_029606</name>
</gene>
<feature type="compositionally biased region" description="Polar residues" evidence="1">
    <location>
        <begin position="279"/>
        <end position="335"/>
    </location>
</feature>
<dbReference type="InterPro" id="IPR005312">
    <property type="entry name" value="DUF1759"/>
</dbReference>
<proteinExistence type="predicted"/>
<keyword evidence="3" id="KW-1185">Reference proteome</keyword>
<feature type="region of interest" description="Disordered" evidence="1">
    <location>
        <begin position="234"/>
        <end position="253"/>
    </location>
</feature>
<feature type="region of interest" description="Disordered" evidence="1">
    <location>
        <begin position="278"/>
        <end position="336"/>
    </location>
</feature>
<dbReference type="PANTHER" id="PTHR46903">
    <property type="entry name" value="C2H2-TYPE DOMAIN-CONTAINING PROTEIN"/>
    <property type="match status" value="1"/>
</dbReference>
<reference evidence="2" key="2">
    <citation type="journal article" date="2023" name="Science">
        <title>Genomic signatures of disease resistance in endangered staghorn corals.</title>
        <authorList>
            <person name="Vollmer S.V."/>
            <person name="Selwyn J.D."/>
            <person name="Despard B.A."/>
            <person name="Roesel C.L."/>
        </authorList>
    </citation>
    <scope>NUCLEOTIDE SEQUENCE</scope>
    <source>
        <strain evidence="2">K2</strain>
    </source>
</reference>
<feature type="compositionally biased region" description="Polar residues" evidence="1">
    <location>
        <begin position="234"/>
        <end position="252"/>
    </location>
</feature>
<accession>A0AAD9PVP1</accession>
<dbReference type="AlphaFoldDB" id="A0AAD9PVP1"/>
<reference evidence="2" key="1">
    <citation type="journal article" date="2023" name="G3 (Bethesda)">
        <title>Whole genome assembly and annotation of the endangered Caribbean coral Acropora cervicornis.</title>
        <authorList>
            <person name="Selwyn J.D."/>
            <person name="Vollmer S.V."/>
        </authorList>
    </citation>
    <scope>NUCLEOTIDE SEQUENCE</scope>
    <source>
        <strain evidence="2">K2</strain>
    </source>
</reference>